<dbReference type="RefSeq" id="WP_114302715.1">
    <property type="nucleotide sequence ID" value="NZ_QPIE01000001.1"/>
</dbReference>
<name>A0A368N600_9FLAO</name>
<evidence type="ECO:0000313" key="2">
    <source>
        <dbReference type="Proteomes" id="UP000252172"/>
    </source>
</evidence>
<proteinExistence type="predicted"/>
<protein>
    <recommendedName>
        <fullName evidence="3">Lipopolysaccharide biosynthesis protein</fullName>
    </recommendedName>
</protein>
<organism evidence="1 2">
    <name type="scientific">Chryseobacterium lacus</name>
    <dbReference type="NCBI Taxonomy" id="2058346"/>
    <lineage>
        <taxon>Bacteria</taxon>
        <taxon>Pseudomonadati</taxon>
        <taxon>Bacteroidota</taxon>
        <taxon>Flavobacteriia</taxon>
        <taxon>Flavobacteriales</taxon>
        <taxon>Weeksellaceae</taxon>
        <taxon>Chryseobacterium group</taxon>
        <taxon>Chryseobacterium</taxon>
    </lineage>
</organism>
<dbReference type="OrthoDB" id="3251881at2"/>
<reference evidence="1 2" key="1">
    <citation type="submission" date="2018-07" db="EMBL/GenBank/DDBJ databases">
        <title>Chryseobacterium lacus sp. nov., isolated from lake water.</title>
        <authorList>
            <person name="Li C.-M."/>
        </authorList>
    </citation>
    <scope>NUCLEOTIDE SEQUENCE [LARGE SCALE GENOMIC DNA]</scope>
    <source>
        <strain evidence="1 2">YLOS41</strain>
    </source>
</reference>
<comment type="caution">
    <text evidence="1">The sequence shown here is derived from an EMBL/GenBank/DDBJ whole genome shotgun (WGS) entry which is preliminary data.</text>
</comment>
<dbReference type="Proteomes" id="UP000252172">
    <property type="component" value="Unassembled WGS sequence"/>
</dbReference>
<evidence type="ECO:0008006" key="3">
    <source>
        <dbReference type="Google" id="ProtNLM"/>
    </source>
</evidence>
<keyword evidence="2" id="KW-1185">Reference proteome</keyword>
<dbReference type="EMBL" id="QPIE01000001">
    <property type="protein sequence ID" value="RCU44945.1"/>
    <property type="molecule type" value="Genomic_DNA"/>
</dbReference>
<evidence type="ECO:0000313" key="1">
    <source>
        <dbReference type="EMBL" id="RCU44945.1"/>
    </source>
</evidence>
<sequence>MELYKNKTIILAVPDHFGLPVCFRKNLELLGFTVYSVPHDASKKIRISHINSFIHFLKKIFLKDKSYKTEKLTVLKEKPQLEILSNIRQSDFALVIRPDLFSESVLKEIKNKSKFSVAYQWDGMKRFPLAETRVQFFDRFFVFDKNDEEKYQGVEFTTNFYFDYLPEFSIIKQDVFFVGTFMKDRIEDIAFIASELQHLGLNININIVYNNEKKIEKYRKYPINFIKKGLTFEESMIECKSSEIVLDVENKIHAGLSFRAFEAVGYKRKLITNNKLVKEFDFYNERNIYIINESSMSLEQFLEEPYCEINSTASNYSFTAWITKTLT</sequence>
<accession>A0A368N600</accession>
<gene>
    <name evidence="1" type="ORF">DQ356_01685</name>
</gene>
<dbReference type="AlphaFoldDB" id="A0A368N600"/>